<dbReference type="KEGG" id="aot:AcetOri_orf03927"/>
<accession>A0A0D6NGP8</accession>
<reference evidence="6 8" key="2">
    <citation type="submission" date="2014-06" db="EMBL/GenBank/DDBJ databases">
        <authorList>
            <person name="Ju J."/>
            <person name="Zhang J."/>
        </authorList>
    </citation>
    <scope>NUCLEOTIDE SEQUENCE [LARGE SCALE GENOMIC DNA]</scope>
    <source>
        <strain evidence="6">DmW_045</strain>
    </source>
</reference>
<dbReference type="AlphaFoldDB" id="A0A251ZZA8"/>
<comment type="similarity">
    <text evidence="1">Belongs to the DadA oxidoreductase family.</text>
</comment>
<dbReference type="InterPro" id="IPR006076">
    <property type="entry name" value="FAD-dep_OxRdtase"/>
</dbReference>
<dbReference type="GO" id="GO:0005737">
    <property type="term" value="C:cytoplasm"/>
    <property type="evidence" value="ECO:0007669"/>
    <property type="project" value="TreeGrafter"/>
</dbReference>
<dbReference type="RefSeq" id="WP_048839807.1">
    <property type="nucleotide sequence ID" value="NZ_BAMX01000001.1"/>
</dbReference>
<keyword evidence="2" id="KW-0560">Oxidoreductase</keyword>
<evidence type="ECO:0000256" key="1">
    <source>
        <dbReference type="ARBA" id="ARBA00009410"/>
    </source>
</evidence>
<dbReference type="Proteomes" id="UP000194639">
    <property type="component" value="Unassembled WGS sequence"/>
</dbReference>
<evidence type="ECO:0000259" key="3">
    <source>
        <dbReference type="Pfam" id="PF01266"/>
    </source>
</evidence>
<gene>
    <name evidence="5" type="ORF">Abor_001_030</name>
    <name evidence="4" type="ORF">AcetOrient_orf03927</name>
    <name evidence="6" type="ORF">HK12_10725</name>
</gene>
<organism evidence="6 8">
    <name type="scientific">Acetobacter orientalis</name>
    <dbReference type="NCBI Taxonomy" id="146474"/>
    <lineage>
        <taxon>Bacteria</taxon>
        <taxon>Pseudomonadati</taxon>
        <taxon>Pseudomonadota</taxon>
        <taxon>Alphaproteobacteria</taxon>
        <taxon>Acetobacterales</taxon>
        <taxon>Acetobacteraceae</taxon>
        <taxon>Acetobacter</taxon>
    </lineage>
</organism>
<dbReference type="Pfam" id="PF01266">
    <property type="entry name" value="DAO"/>
    <property type="match status" value="1"/>
</dbReference>
<evidence type="ECO:0000313" key="8">
    <source>
        <dbReference type="Proteomes" id="UP000194639"/>
    </source>
</evidence>
<dbReference type="EMBL" id="JOMO01000044">
    <property type="protein sequence ID" value="OUI80015.1"/>
    <property type="molecule type" value="Genomic_DNA"/>
</dbReference>
<feature type="domain" description="FAD dependent oxidoreductase" evidence="3">
    <location>
        <begin position="12"/>
        <end position="403"/>
    </location>
</feature>
<dbReference type="Gene3D" id="3.50.50.60">
    <property type="entry name" value="FAD/NAD(P)-binding domain"/>
    <property type="match status" value="3"/>
</dbReference>
<protein>
    <submittedName>
        <fullName evidence="5">FAD dependent oxidoreductase</fullName>
    </submittedName>
    <submittedName>
        <fullName evidence="6">FAD-binding protein</fullName>
    </submittedName>
</protein>
<dbReference type="InterPro" id="IPR036188">
    <property type="entry name" value="FAD/NAD-bd_sf"/>
</dbReference>
<reference evidence="5 7" key="1">
    <citation type="submission" date="2012-11" db="EMBL/GenBank/DDBJ databases">
        <title>Whole genome sequence of Acetobacter orientalis 21F-2.</title>
        <authorList>
            <person name="Azuma Y."/>
            <person name="Higashiura N."/>
            <person name="Hirakawa H."/>
            <person name="Matsushita K."/>
        </authorList>
    </citation>
    <scope>NUCLEOTIDE SEQUENCE [LARGE SCALE GENOMIC DNA]</scope>
    <source>
        <strain evidence="5 7">21F-2</strain>
    </source>
</reference>
<dbReference type="GO" id="GO:0055130">
    <property type="term" value="P:D-alanine catabolic process"/>
    <property type="evidence" value="ECO:0007669"/>
    <property type="project" value="TreeGrafter"/>
</dbReference>
<dbReference type="GeneID" id="76202881"/>
<proteinExistence type="inferred from homology"/>
<sequence length="428" mass="46544">MAQPGSLSSHYDVVLAGGGIIGLSTALFLRQQGLSVAVLDKGAFGYEQSSRNWGWVRTINQAMEELPLAVASRPLWQQWAQEGQFGYTRCGLLSLAQDKEEWAGLETWLKNARTLGFDARELGKSEIHTLFPQSKGTWAGALYSPGDGRAEPDLAMQFLAKKAQAAGVVLIPDTAVKSIDLQGGKAHGFVTENGLITGSALVVAAGIWSRWLCKTVGITLPQLKVTASVLRTKPLEGGPEPIIASTRFSMRRRQDGGYNIAQRNSSVTHVTPDSIRFMKSFLPNFLKQKKLLSVRLDSTFLKEWQQEKQFGPNAANPFENFRTCDPEPDRKTLARTMARVREDMPAFANAQIAGMWAGVIDVMPDALPVLSDVARYPGLYLATGFSAHGFGIGPASGQLMANLITGTKDTLGKEHFTLARFGCNGEKA</sequence>
<dbReference type="GO" id="GO:0005886">
    <property type="term" value="C:plasma membrane"/>
    <property type="evidence" value="ECO:0007669"/>
    <property type="project" value="TreeGrafter"/>
</dbReference>
<dbReference type="PANTHER" id="PTHR13847:SF280">
    <property type="entry name" value="D-AMINO ACID DEHYDROGENASE"/>
    <property type="match status" value="1"/>
</dbReference>
<keyword evidence="7" id="KW-1185">Reference proteome</keyword>
<reference evidence="4 9" key="3">
    <citation type="submission" date="2018-02" db="EMBL/GenBank/DDBJ databases">
        <title>Acetobacter orientalis genome.</title>
        <authorList>
            <person name="Nakashima N."/>
            <person name="Tamura T."/>
        </authorList>
    </citation>
    <scope>NUCLEOTIDE SEQUENCE [LARGE SCALE GENOMIC DNA]</scope>
    <source>
        <strain evidence="4 9">FAN1</strain>
    </source>
</reference>
<dbReference type="EMBL" id="BAMX01000001">
    <property type="protein sequence ID" value="GAN64748.1"/>
    <property type="molecule type" value="Genomic_DNA"/>
</dbReference>
<evidence type="ECO:0000313" key="6">
    <source>
        <dbReference type="EMBL" id="OUI80015.1"/>
    </source>
</evidence>
<dbReference type="Proteomes" id="UP000032670">
    <property type="component" value="Unassembled WGS sequence"/>
</dbReference>
<evidence type="ECO:0000313" key="4">
    <source>
        <dbReference type="EMBL" id="BBC80929.1"/>
    </source>
</evidence>
<dbReference type="SUPFAM" id="SSF51905">
    <property type="entry name" value="FAD/NAD(P)-binding domain"/>
    <property type="match status" value="1"/>
</dbReference>
<accession>A0A251ZZA8</accession>
<evidence type="ECO:0000256" key="2">
    <source>
        <dbReference type="ARBA" id="ARBA00023002"/>
    </source>
</evidence>
<dbReference type="Proteomes" id="UP000270034">
    <property type="component" value="Chromosome"/>
</dbReference>
<evidence type="ECO:0000313" key="7">
    <source>
        <dbReference type="Proteomes" id="UP000032670"/>
    </source>
</evidence>
<evidence type="ECO:0000313" key="9">
    <source>
        <dbReference type="Proteomes" id="UP000270034"/>
    </source>
</evidence>
<dbReference type="GO" id="GO:0008718">
    <property type="term" value="F:D-amino-acid dehydrogenase activity"/>
    <property type="evidence" value="ECO:0007669"/>
    <property type="project" value="TreeGrafter"/>
</dbReference>
<name>A0A251ZZA8_9PROT</name>
<dbReference type="PANTHER" id="PTHR13847">
    <property type="entry name" value="SARCOSINE DEHYDROGENASE-RELATED"/>
    <property type="match status" value="1"/>
</dbReference>
<evidence type="ECO:0000313" key="5">
    <source>
        <dbReference type="EMBL" id="GAN64748.1"/>
    </source>
</evidence>
<dbReference type="EMBL" id="AP018515">
    <property type="protein sequence ID" value="BBC80929.1"/>
    <property type="molecule type" value="Genomic_DNA"/>
</dbReference>
<dbReference type="STRING" id="1231341.Abor_001_030"/>